<feature type="binding site" evidence="10">
    <location>
        <position position="227"/>
    </location>
    <ligand>
        <name>Fe cation</name>
        <dbReference type="ChEBI" id="CHEBI:24875"/>
    </ligand>
</feature>
<dbReference type="STRING" id="4781.A0A0P1B0W7"/>
<dbReference type="GO" id="GO:0006559">
    <property type="term" value="P:L-phenylalanine catabolic process"/>
    <property type="evidence" value="ECO:0007669"/>
    <property type="project" value="UniProtKB-UniPathway"/>
</dbReference>
<feature type="domain" description="Homogentisate 1,2-dioxygenase C-terminal" evidence="11">
    <location>
        <begin position="181"/>
        <end position="306"/>
    </location>
</feature>
<feature type="domain" description="Homogentisate 1,2-dioxygenase N-terminal" evidence="12">
    <location>
        <begin position="2"/>
        <end position="150"/>
    </location>
</feature>
<dbReference type="EC" id="1.13.11.5" evidence="4"/>
<dbReference type="OMA" id="NHHESEA"/>
<reference evidence="14" key="1">
    <citation type="submission" date="2014-09" db="EMBL/GenBank/DDBJ databases">
        <authorList>
            <person name="Sharma Rahul"/>
            <person name="Thines Marco"/>
        </authorList>
    </citation>
    <scope>NUCLEOTIDE SEQUENCE [LARGE SCALE GENOMIC DNA]</scope>
</reference>
<keyword evidence="8 10" id="KW-0408">Iron</keyword>
<dbReference type="InterPro" id="IPR011051">
    <property type="entry name" value="RmlC_Cupin_sf"/>
</dbReference>
<comment type="cofactor">
    <cofactor evidence="1 10">
        <name>Fe cation</name>
        <dbReference type="ChEBI" id="CHEBI:24875"/>
    </cofactor>
</comment>
<accession>A0A0P1B0W7</accession>
<feature type="active site" description="Proton acceptor" evidence="9">
    <location>
        <position position="163"/>
    </location>
</feature>
<evidence type="ECO:0000259" key="11">
    <source>
        <dbReference type="Pfam" id="PF04209"/>
    </source>
</evidence>
<keyword evidence="5 10" id="KW-0479">Metal-binding</keyword>
<evidence type="ECO:0000256" key="5">
    <source>
        <dbReference type="ARBA" id="ARBA00022723"/>
    </source>
</evidence>
<evidence type="ECO:0000256" key="8">
    <source>
        <dbReference type="ARBA" id="ARBA00023004"/>
    </source>
</evidence>
<evidence type="ECO:0000256" key="9">
    <source>
        <dbReference type="PIRSR" id="PIRSR605708-1"/>
    </source>
</evidence>
<dbReference type="GO" id="GO:0046872">
    <property type="term" value="F:metal ion binding"/>
    <property type="evidence" value="ECO:0007669"/>
    <property type="project" value="UniProtKB-KW"/>
</dbReference>
<dbReference type="Pfam" id="PF04209">
    <property type="entry name" value="HgmA_C"/>
    <property type="match status" value="1"/>
</dbReference>
<keyword evidence="14" id="KW-1185">Reference proteome</keyword>
<dbReference type="OrthoDB" id="1689029at2759"/>
<dbReference type="GO" id="GO:0005737">
    <property type="term" value="C:cytoplasm"/>
    <property type="evidence" value="ECO:0007669"/>
    <property type="project" value="TreeGrafter"/>
</dbReference>
<evidence type="ECO:0000256" key="7">
    <source>
        <dbReference type="ARBA" id="ARBA00023002"/>
    </source>
</evidence>
<dbReference type="EMBL" id="CCYD01002660">
    <property type="protein sequence ID" value="CEG47582.1"/>
    <property type="molecule type" value="Genomic_DNA"/>
</dbReference>
<evidence type="ECO:0000256" key="3">
    <source>
        <dbReference type="ARBA" id="ARBA00007757"/>
    </source>
</evidence>
<evidence type="ECO:0000313" key="14">
    <source>
        <dbReference type="Proteomes" id="UP000054928"/>
    </source>
</evidence>
<keyword evidence="6 13" id="KW-0223">Dioxygenase</keyword>
<proteinExistence type="inferred from homology"/>
<evidence type="ECO:0000256" key="4">
    <source>
        <dbReference type="ARBA" id="ARBA00013127"/>
    </source>
</evidence>
<evidence type="ECO:0000259" key="12">
    <source>
        <dbReference type="Pfam" id="PF20510"/>
    </source>
</evidence>
<dbReference type="GO" id="GO:0006570">
    <property type="term" value="P:tyrosine metabolic process"/>
    <property type="evidence" value="ECO:0007669"/>
    <property type="project" value="InterPro"/>
</dbReference>
<evidence type="ECO:0000256" key="1">
    <source>
        <dbReference type="ARBA" id="ARBA00001962"/>
    </source>
</evidence>
<dbReference type="Pfam" id="PF20510">
    <property type="entry name" value="HgmA_N"/>
    <property type="match status" value="1"/>
</dbReference>
<evidence type="ECO:0000256" key="6">
    <source>
        <dbReference type="ARBA" id="ARBA00022964"/>
    </source>
</evidence>
<evidence type="ECO:0000256" key="10">
    <source>
        <dbReference type="PIRSR" id="PIRSR605708-2"/>
    </source>
</evidence>
<keyword evidence="7" id="KW-0560">Oxidoreductase</keyword>
<dbReference type="InterPro" id="IPR046452">
    <property type="entry name" value="HgmA_N"/>
</dbReference>
<dbReference type="CDD" id="cd07000">
    <property type="entry name" value="cupin_HGO_N"/>
    <property type="match status" value="1"/>
</dbReference>
<dbReference type="PANTHER" id="PTHR11056">
    <property type="entry name" value="HOMOGENTISATE 1,2-DIOXYGENASE"/>
    <property type="match status" value="1"/>
</dbReference>
<dbReference type="Gene3D" id="2.60.120.10">
    <property type="entry name" value="Jelly Rolls"/>
    <property type="match status" value="1"/>
</dbReference>
<feature type="binding site" evidence="10">
    <location>
        <position position="266"/>
    </location>
    <ligand>
        <name>Fe cation</name>
        <dbReference type="ChEBI" id="CHEBI:24875"/>
    </ligand>
</feature>
<name>A0A0P1B0W7_PLAHL</name>
<dbReference type="GeneID" id="36399788"/>
<organism evidence="13 14">
    <name type="scientific">Plasmopara halstedii</name>
    <name type="common">Downy mildew of sunflower</name>
    <dbReference type="NCBI Taxonomy" id="4781"/>
    <lineage>
        <taxon>Eukaryota</taxon>
        <taxon>Sar</taxon>
        <taxon>Stramenopiles</taxon>
        <taxon>Oomycota</taxon>
        <taxon>Peronosporomycetes</taxon>
        <taxon>Peronosporales</taxon>
        <taxon>Peronosporaceae</taxon>
        <taxon>Plasmopara</taxon>
    </lineage>
</organism>
<protein>
    <recommendedName>
        <fullName evidence="4">homogentisate 1,2-dioxygenase</fullName>
        <ecNumber evidence="4">1.13.11.5</ecNumber>
    </recommendedName>
</protein>
<feature type="binding site" evidence="10">
    <location>
        <position position="266"/>
    </location>
    <ligand>
        <name>homogentisate</name>
        <dbReference type="ChEBI" id="CHEBI:16169"/>
    </ligand>
</feature>
<evidence type="ECO:0000256" key="2">
    <source>
        <dbReference type="ARBA" id="ARBA00004704"/>
    </source>
</evidence>
<evidence type="ECO:0000313" key="13">
    <source>
        <dbReference type="EMBL" id="CEG47582.1"/>
    </source>
</evidence>
<dbReference type="InterPro" id="IPR046451">
    <property type="entry name" value="HgmA_C"/>
</dbReference>
<feature type="binding site" evidence="10">
    <location>
        <position position="233"/>
    </location>
    <ligand>
        <name>Fe cation</name>
        <dbReference type="ChEBI" id="CHEBI:24875"/>
    </ligand>
</feature>
<dbReference type="RefSeq" id="XP_024583951.1">
    <property type="nucleotide sequence ID" value="XM_024718565.1"/>
</dbReference>
<dbReference type="InterPro" id="IPR014710">
    <property type="entry name" value="RmlC-like_jellyroll"/>
</dbReference>
<sequence length="306" mass="34028">MKAEMAVHMYAANTSIKDKCIYNSDGDLLIVPQCGTLKITTEFGRIKVSPHKICVIQRGIRFSVDLDGPSRGYMLEVFKRHFVLPDLGLLELMVSRIRGTLSTQVLLTRIASVSTWLLTSLAASCFNSHDFSPLNVVAWHENYVPYKYNLDKLCTIDTVSFDHPVNLTGSEMIAETKVSSIFALQDPSIYCVLTCQTEESGNAVAEFVIFPPRWMAQEHTFRPPYFHRNCMSEFMGMIYGIYDAKSGGEDGFAPGGASLHSVDTPHGPDAATFLAASNAQLQPKKFDGGLTFMYESTYLIKLTNYA</sequence>
<dbReference type="SUPFAM" id="SSF51182">
    <property type="entry name" value="RmlC-like cupins"/>
    <property type="match status" value="1"/>
</dbReference>
<dbReference type="PANTHER" id="PTHR11056:SF0">
    <property type="entry name" value="HOMOGENTISATE 1,2-DIOXYGENASE"/>
    <property type="match status" value="1"/>
</dbReference>
<dbReference type="Proteomes" id="UP000054928">
    <property type="component" value="Unassembled WGS sequence"/>
</dbReference>
<feature type="binding site" evidence="10">
    <location>
        <position position="242"/>
    </location>
    <ligand>
        <name>homogentisate</name>
        <dbReference type="ChEBI" id="CHEBI:16169"/>
    </ligand>
</feature>
<comment type="similarity">
    <text evidence="3">Belongs to the homogentisate dioxygenase family.</text>
</comment>
<dbReference type="UniPathway" id="UPA00139">
    <property type="reaction ID" value="UER00339"/>
</dbReference>
<comment type="pathway">
    <text evidence="2">Amino-acid degradation; L-phenylalanine degradation; acetoacetate and fumarate from L-phenylalanine: step 4/6.</text>
</comment>
<dbReference type="InterPro" id="IPR005708">
    <property type="entry name" value="Homogentis_dOase"/>
</dbReference>
<dbReference type="AlphaFoldDB" id="A0A0P1B0W7"/>
<dbReference type="GO" id="GO:0004411">
    <property type="term" value="F:homogentisate 1,2-dioxygenase activity"/>
    <property type="evidence" value="ECO:0007669"/>
    <property type="project" value="UniProtKB-EC"/>
</dbReference>